<sequence length="43" mass="5117">MYFVSTDQTLTPVTRVFRSAMEQHRFYNHLCSLGISCFEWARS</sequence>
<dbReference type="Proteomes" id="UP000275394">
    <property type="component" value="Unassembled WGS sequence"/>
</dbReference>
<gene>
    <name evidence="1" type="ORF">EDC56_1893</name>
</gene>
<evidence type="ECO:0000313" key="1">
    <source>
        <dbReference type="EMBL" id="ROS01451.1"/>
    </source>
</evidence>
<dbReference type="AlphaFoldDB" id="A0A3N2DNQ9"/>
<dbReference type="EMBL" id="RKHR01000004">
    <property type="protein sequence ID" value="ROS01451.1"/>
    <property type="molecule type" value="Genomic_DNA"/>
</dbReference>
<proteinExistence type="predicted"/>
<accession>A0A3N2DNQ9</accession>
<protein>
    <submittedName>
        <fullName evidence="1">Uncharacterized protein</fullName>
    </submittedName>
</protein>
<comment type="caution">
    <text evidence="1">The sequence shown here is derived from an EMBL/GenBank/DDBJ whole genome shotgun (WGS) entry which is preliminary data.</text>
</comment>
<name>A0A3N2DNQ9_9GAMM</name>
<reference evidence="1 2" key="1">
    <citation type="submission" date="2018-11" db="EMBL/GenBank/DDBJ databases">
        <title>Genomic Encyclopedia of Type Strains, Phase IV (KMG-IV): sequencing the most valuable type-strain genomes for metagenomic binning, comparative biology and taxonomic classification.</title>
        <authorList>
            <person name="Goeker M."/>
        </authorList>
    </citation>
    <scope>NUCLEOTIDE SEQUENCE [LARGE SCALE GENOMIC DNA]</scope>
    <source>
        <strain evidence="1 2">DSM 100316</strain>
    </source>
</reference>
<keyword evidence="2" id="KW-1185">Reference proteome</keyword>
<organism evidence="1 2">
    <name type="scientific">Sinobacterium caligoides</name>
    <dbReference type="NCBI Taxonomy" id="933926"/>
    <lineage>
        <taxon>Bacteria</taxon>
        <taxon>Pseudomonadati</taxon>
        <taxon>Pseudomonadota</taxon>
        <taxon>Gammaproteobacteria</taxon>
        <taxon>Cellvibrionales</taxon>
        <taxon>Spongiibacteraceae</taxon>
        <taxon>Sinobacterium</taxon>
    </lineage>
</organism>
<evidence type="ECO:0000313" key="2">
    <source>
        <dbReference type="Proteomes" id="UP000275394"/>
    </source>
</evidence>